<name>A0A2P4NSZ3_9EURY</name>
<reference evidence="2" key="1">
    <citation type="submission" date="2017-08" db="EMBL/GenBank/DDBJ databases">
        <title>Haloferax marisrubri sp. nov., isolated from the Discovery deep brine-seawater interface in the Red Sea.</title>
        <authorList>
            <person name="Zhang G."/>
            <person name="Stingl U."/>
        </authorList>
    </citation>
    <scope>NUCLEOTIDE SEQUENCE [LARGE SCALE GENOMIC DNA]</scope>
    <source>
        <strain evidence="2">SB3</strain>
    </source>
</reference>
<sequence>MSASPPATPRSNCRCRPSTEIDGFERRTVNAPRKVARTEHRRSDTQKRMFGRIDHIRTRTRYR</sequence>
<organism evidence="2 3">
    <name type="scientific">Haloferax marisrubri</name>
    <dbReference type="NCBI Taxonomy" id="1544719"/>
    <lineage>
        <taxon>Archaea</taxon>
        <taxon>Methanobacteriati</taxon>
        <taxon>Methanobacteriota</taxon>
        <taxon>Stenosarchaea group</taxon>
        <taxon>Halobacteria</taxon>
        <taxon>Halobacteriales</taxon>
        <taxon>Haloferacaceae</taxon>
        <taxon>Haloferax</taxon>
    </lineage>
</organism>
<dbReference type="EMBL" id="LOPW02000006">
    <property type="protein sequence ID" value="POG56287.1"/>
    <property type="molecule type" value="Genomic_DNA"/>
</dbReference>
<keyword evidence="3" id="KW-1185">Reference proteome</keyword>
<feature type="region of interest" description="Disordered" evidence="1">
    <location>
        <begin position="34"/>
        <end position="63"/>
    </location>
</feature>
<evidence type="ECO:0000256" key="1">
    <source>
        <dbReference type="SAM" id="MobiDB-lite"/>
    </source>
</evidence>
<evidence type="ECO:0000313" key="3">
    <source>
        <dbReference type="Proteomes" id="UP000053621"/>
    </source>
</evidence>
<gene>
    <name evidence="2" type="ORF">AUR65_006840</name>
</gene>
<comment type="caution">
    <text evidence="2">The sequence shown here is derived from an EMBL/GenBank/DDBJ whole genome shotgun (WGS) entry which is preliminary data.</text>
</comment>
<proteinExistence type="predicted"/>
<dbReference type="AlphaFoldDB" id="A0A2P4NSZ3"/>
<protein>
    <submittedName>
        <fullName evidence="2">Uncharacterized protein</fullName>
    </submittedName>
</protein>
<evidence type="ECO:0000313" key="2">
    <source>
        <dbReference type="EMBL" id="POG56287.1"/>
    </source>
</evidence>
<dbReference type="Proteomes" id="UP000053621">
    <property type="component" value="Unassembled WGS sequence"/>
</dbReference>
<accession>A0A2P4NSZ3</accession>
<feature type="compositionally biased region" description="Basic and acidic residues" evidence="1">
    <location>
        <begin position="36"/>
        <end position="57"/>
    </location>
</feature>